<keyword evidence="1" id="KW-0175">Coiled coil</keyword>
<feature type="coiled-coil region" evidence="1">
    <location>
        <begin position="989"/>
        <end position="1037"/>
    </location>
</feature>
<organism evidence="3 4">
    <name type="scientific">Blepharisma stoltei</name>
    <dbReference type="NCBI Taxonomy" id="1481888"/>
    <lineage>
        <taxon>Eukaryota</taxon>
        <taxon>Sar</taxon>
        <taxon>Alveolata</taxon>
        <taxon>Ciliophora</taxon>
        <taxon>Postciliodesmatophora</taxon>
        <taxon>Heterotrichea</taxon>
        <taxon>Heterotrichida</taxon>
        <taxon>Blepharismidae</taxon>
        <taxon>Blepharisma</taxon>
    </lineage>
</organism>
<keyword evidence="4" id="KW-1185">Reference proteome</keyword>
<accession>A0AAU9JGB8</accession>
<reference evidence="3" key="1">
    <citation type="submission" date="2021-09" db="EMBL/GenBank/DDBJ databases">
        <authorList>
            <consortium name="AG Swart"/>
            <person name="Singh M."/>
            <person name="Singh A."/>
            <person name="Seah K."/>
            <person name="Emmerich C."/>
        </authorList>
    </citation>
    <scope>NUCLEOTIDE SEQUENCE</scope>
    <source>
        <strain evidence="3">ATCC30299</strain>
    </source>
</reference>
<dbReference type="Proteomes" id="UP001162131">
    <property type="component" value="Unassembled WGS sequence"/>
</dbReference>
<evidence type="ECO:0000256" key="1">
    <source>
        <dbReference type="SAM" id="Coils"/>
    </source>
</evidence>
<keyword evidence="2" id="KW-0812">Transmembrane</keyword>
<evidence type="ECO:0000313" key="4">
    <source>
        <dbReference type="Proteomes" id="UP001162131"/>
    </source>
</evidence>
<keyword evidence="2" id="KW-0472">Membrane</keyword>
<dbReference type="PANTHER" id="PTHR23159">
    <property type="entry name" value="CENTROSOMAL PROTEIN 2"/>
    <property type="match status" value="1"/>
</dbReference>
<comment type="caution">
    <text evidence="3">The sequence shown here is derived from an EMBL/GenBank/DDBJ whole genome shotgun (WGS) entry which is preliminary data.</text>
</comment>
<proteinExistence type="predicted"/>
<evidence type="ECO:0000313" key="3">
    <source>
        <dbReference type="EMBL" id="CAG9324688.1"/>
    </source>
</evidence>
<protein>
    <submittedName>
        <fullName evidence="3">Uncharacterized protein</fullName>
    </submittedName>
</protein>
<keyword evidence="2" id="KW-1133">Transmembrane helix</keyword>
<name>A0AAU9JGB8_9CILI</name>
<feature type="coiled-coil region" evidence="1">
    <location>
        <begin position="385"/>
        <end position="448"/>
    </location>
</feature>
<gene>
    <name evidence="3" type="ORF">BSTOLATCC_MIC36470</name>
</gene>
<evidence type="ECO:0000256" key="2">
    <source>
        <dbReference type="SAM" id="Phobius"/>
    </source>
</evidence>
<feature type="transmembrane region" description="Helical" evidence="2">
    <location>
        <begin position="1101"/>
        <end position="1119"/>
    </location>
</feature>
<dbReference type="PANTHER" id="PTHR23159:SF31">
    <property type="entry name" value="CENTROSOME-ASSOCIATED PROTEIN CEP250 ISOFORM X1"/>
    <property type="match status" value="1"/>
</dbReference>
<dbReference type="EMBL" id="CAJZBQ010000036">
    <property type="protein sequence ID" value="CAG9324688.1"/>
    <property type="molecule type" value="Genomic_DNA"/>
</dbReference>
<dbReference type="AlphaFoldDB" id="A0AAU9JGB8"/>
<sequence length="1124" mass="134870">MYLTEIEQILVTVLGKEEVPLKTYTNKKKLLDQWLVDAAATRKFCYTKIEQMIAAESCDEEFARLYLEWTSQLNENPRCGIPAPEKPKRPYSDNPRATYILHKFIKIFDSREHEFKKTAIIKFLFHEHNEKSKSTMAFLKAKIQYLHFQKLVECYNKRLWMEKFFKAQQFHKFRRQTLLASFNQDKGKMIEKRKKNFLSNILTAYYKRAMLVYFNAFVAKCIKRKSKAILCKSMLLRRQLREKFNGFQCYKLKTIDWKSYEKLKKNEERVAQIEKNSKFKRKLELLSMLKMGIYKRINEALFIWENYVGAVKLDQAKAEKTFFELQNVVKKYAIKKSRILLKSILRFKANLNNKNKALYRAVSILSQFNRLILSRAVSRWSTNLIDKENQEIKHQKNNLESNNENLKKLVKNMNDEMIYSKLSLSQKIDELMSQNIEKEQIQVELQKEVQLLLVENQLKDEEQKQLISKKAVQTFKLILMRRQILFTSCFSKWKFESMKTRMHLENQKKLKLDKTNFKLIQMWYNMSTQRWTKIMSRAFSQFQINSSLVAHKRYIWRKWILKYFDFEQSRKIKFIKKWNEKVKDIHMKIKFSFLSKALERRFINMSAGFKKFKTILDAGYTLKQINTKKKLEFLLHSYSKGVNMNTYKYFEKFKQQIQKIRKGENLLNRSFICIEKETKVIISKFFEKIRRYSLEKKNSDIFNSLVEKQLKSAEEEKLNSKWMLEKRKKDFLKYFSMKTNFRMKKAFDILAQEIRKQIDKEQMWRRLEVQGFQIKCMQKWINRIGNRQNYMKYAFLQYKLNVLKSKNEAKKDEKLIRNACGKLYRLVEAKRQKENAKKVIIRGQTQIGGLIKESLKKWAFISKNSPEETESIVCDELNGQINPKKTKISHMSAKQLHKLGRPNDKIEKQKDLILRRLTSIRSKLINKSKLVQKIDTSFESPLNNLYHQIFLKTTALYLLPNTLNHKKVENLELEKNYYTNVLDQLHIKLNELHRSVNFKKKELLELQKKKKELPEKLKTIKREKEQTDEKIEKLIAAVKYLREPKIGRKIASKEANKRVPINLKLENDKYLSEKKPEKIRSRFDKPLPQPILEVKSSKVNLIEFAIISFIIGFSLNWLLRYHIN</sequence>